<evidence type="ECO:0000313" key="2">
    <source>
        <dbReference type="Proteomes" id="UP000265520"/>
    </source>
</evidence>
<accession>A0A392RMD4</accession>
<feature type="non-terminal residue" evidence="1">
    <location>
        <position position="1"/>
    </location>
</feature>
<protein>
    <submittedName>
        <fullName evidence="1">Uncharacterized protein</fullName>
    </submittedName>
</protein>
<proteinExistence type="predicted"/>
<name>A0A392RMD4_9FABA</name>
<dbReference type="Proteomes" id="UP000265520">
    <property type="component" value="Unassembled WGS sequence"/>
</dbReference>
<comment type="caution">
    <text evidence="1">The sequence shown here is derived from an EMBL/GenBank/DDBJ whole genome shotgun (WGS) entry which is preliminary data.</text>
</comment>
<organism evidence="1 2">
    <name type="scientific">Trifolium medium</name>
    <dbReference type="NCBI Taxonomy" id="97028"/>
    <lineage>
        <taxon>Eukaryota</taxon>
        <taxon>Viridiplantae</taxon>
        <taxon>Streptophyta</taxon>
        <taxon>Embryophyta</taxon>
        <taxon>Tracheophyta</taxon>
        <taxon>Spermatophyta</taxon>
        <taxon>Magnoliopsida</taxon>
        <taxon>eudicotyledons</taxon>
        <taxon>Gunneridae</taxon>
        <taxon>Pentapetalae</taxon>
        <taxon>rosids</taxon>
        <taxon>fabids</taxon>
        <taxon>Fabales</taxon>
        <taxon>Fabaceae</taxon>
        <taxon>Papilionoideae</taxon>
        <taxon>50 kb inversion clade</taxon>
        <taxon>NPAAA clade</taxon>
        <taxon>Hologalegina</taxon>
        <taxon>IRL clade</taxon>
        <taxon>Trifolieae</taxon>
        <taxon>Trifolium</taxon>
    </lineage>
</organism>
<keyword evidence="2" id="KW-1185">Reference proteome</keyword>
<reference evidence="1 2" key="1">
    <citation type="journal article" date="2018" name="Front. Plant Sci.">
        <title>Red Clover (Trifolium pratense) and Zigzag Clover (T. medium) - A Picture of Genomic Similarities and Differences.</title>
        <authorList>
            <person name="Dluhosova J."/>
            <person name="Istvanek J."/>
            <person name="Nedelnik J."/>
            <person name="Repkova J."/>
        </authorList>
    </citation>
    <scope>NUCLEOTIDE SEQUENCE [LARGE SCALE GENOMIC DNA]</scope>
    <source>
        <strain evidence="2">cv. 10/8</strain>
        <tissue evidence="1">Leaf</tissue>
    </source>
</reference>
<dbReference type="EMBL" id="LXQA010248435">
    <property type="protein sequence ID" value="MCI37798.1"/>
    <property type="molecule type" value="Genomic_DNA"/>
</dbReference>
<dbReference type="AlphaFoldDB" id="A0A392RMD4"/>
<evidence type="ECO:0000313" key="1">
    <source>
        <dbReference type="EMBL" id="MCI37798.1"/>
    </source>
</evidence>
<sequence>SSDLLRIDSFSVMARGGHSNTVGSSTVPYSNPSNNLSDVYYVHPSDDSNSITVKPVFTHSNYQVWD</sequence>